<dbReference type="Gramene" id="ONK55022">
    <property type="protein sequence ID" value="ONK55022"/>
    <property type="gene ID" value="A4U43_UnF8530"/>
</dbReference>
<dbReference type="GO" id="GO:0019888">
    <property type="term" value="F:protein phosphatase regulator activity"/>
    <property type="evidence" value="ECO:0007669"/>
    <property type="project" value="TreeGrafter"/>
</dbReference>
<dbReference type="AlphaFoldDB" id="A0A1R3L5X7"/>
<keyword evidence="1" id="KW-0677">Repeat</keyword>
<dbReference type="InterPro" id="IPR051023">
    <property type="entry name" value="PP2A_Regulatory_Subunit_A"/>
</dbReference>
<dbReference type="InterPro" id="IPR021133">
    <property type="entry name" value="HEAT_type_2"/>
</dbReference>
<name>A0A1R3L5X7_ASPOF</name>
<feature type="repeat" description="HEAT" evidence="2">
    <location>
        <begin position="43"/>
        <end position="81"/>
    </location>
</feature>
<dbReference type="GO" id="GO:0005634">
    <property type="term" value="C:nucleus"/>
    <property type="evidence" value="ECO:0007669"/>
    <property type="project" value="TreeGrafter"/>
</dbReference>
<dbReference type="Gene3D" id="1.25.10.10">
    <property type="entry name" value="Leucine-rich Repeat Variant"/>
    <property type="match status" value="1"/>
</dbReference>
<dbReference type="PANTHER" id="PTHR10648">
    <property type="entry name" value="SERINE/THREONINE-PROTEIN PHOSPHATASE PP2A 65 KDA REGULATORY SUBUNIT"/>
    <property type="match status" value="1"/>
</dbReference>
<evidence type="ECO:0000256" key="1">
    <source>
        <dbReference type="ARBA" id="ARBA00022737"/>
    </source>
</evidence>
<reference evidence="4" key="1">
    <citation type="journal article" date="2017" name="Nat. Commun.">
        <title>The asparagus genome sheds light on the origin and evolution of a young Y chromosome.</title>
        <authorList>
            <person name="Harkess A."/>
            <person name="Zhou J."/>
            <person name="Xu C."/>
            <person name="Bowers J.E."/>
            <person name="Van der Hulst R."/>
            <person name="Ayyampalayam S."/>
            <person name="Mercati F."/>
            <person name="Riccardi P."/>
            <person name="McKain M.R."/>
            <person name="Kakrana A."/>
            <person name="Tang H."/>
            <person name="Ray J."/>
            <person name="Groenendijk J."/>
            <person name="Arikit S."/>
            <person name="Mathioni S.M."/>
            <person name="Nakano M."/>
            <person name="Shan H."/>
            <person name="Telgmann-Rauber A."/>
            <person name="Kanno A."/>
            <person name="Yue Z."/>
            <person name="Chen H."/>
            <person name="Li W."/>
            <person name="Chen Y."/>
            <person name="Xu X."/>
            <person name="Zhang Y."/>
            <person name="Luo S."/>
            <person name="Chen H."/>
            <person name="Gao J."/>
            <person name="Mao Z."/>
            <person name="Pires J.C."/>
            <person name="Luo M."/>
            <person name="Kudrna D."/>
            <person name="Wing R.A."/>
            <person name="Meyers B.C."/>
            <person name="Yi K."/>
            <person name="Kong H."/>
            <person name="Lavrijsen P."/>
            <person name="Sunseri F."/>
            <person name="Falavigna A."/>
            <person name="Ye Y."/>
            <person name="Leebens-Mack J.H."/>
            <person name="Chen G."/>
        </authorList>
    </citation>
    <scope>NUCLEOTIDE SEQUENCE [LARGE SCALE GENOMIC DNA]</scope>
    <source>
        <strain evidence="4">cv. DH0086</strain>
    </source>
</reference>
<dbReference type="InterPro" id="IPR016024">
    <property type="entry name" value="ARM-type_fold"/>
</dbReference>
<evidence type="ECO:0000313" key="3">
    <source>
        <dbReference type="EMBL" id="ONK55022.1"/>
    </source>
</evidence>
<gene>
    <name evidence="3" type="ORF">A4U43_UnF8530</name>
</gene>
<dbReference type="PROSITE" id="PS50077">
    <property type="entry name" value="HEAT_REPEAT"/>
    <property type="match status" value="1"/>
</dbReference>
<evidence type="ECO:0000313" key="4">
    <source>
        <dbReference type="Proteomes" id="UP000243459"/>
    </source>
</evidence>
<dbReference type="Proteomes" id="UP000243459">
    <property type="component" value="Unassembled WGS sequence"/>
</dbReference>
<protein>
    <recommendedName>
        <fullName evidence="5">Condensin complex subunit 1 C-terminal domain-containing protein</fullName>
    </recommendedName>
</protein>
<dbReference type="GO" id="GO:0005829">
    <property type="term" value="C:cytosol"/>
    <property type="evidence" value="ECO:0007669"/>
    <property type="project" value="TreeGrafter"/>
</dbReference>
<dbReference type="EMBL" id="KV863860">
    <property type="protein sequence ID" value="ONK55022.1"/>
    <property type="molecule type" value="Genomic_DNA"/>
</dbReference>
<dbReference type="GO" id="GO:0000159">
    <property type="term" value="C:protein phosphatase type 2A complex"/>
    <property type="evidence" value="ECO:0007669"/>
    <property type="project" value="TreeGrafter"/>
</dbReference>
<proteinExistence type="predicted"/>
<accession>A0A1R3L5X7</accession>
<evidence type="ECO:0000256" key="2">
    <source>
        <dbReference type="PROSITE-ProRule" id="PRU00103"/>
    </source>
</evidence>
<dbReference type="PANTHER" id="PTHR10648:SF4">
    <property type="entry name" value="PROTEIN PHOSPHATASE 2 (FORMERLY 2A), REGULATORY SUBUNIT A, BETA ISOFORM-RELATED"/>
    <property type="match status" value="1"/>
</dbReference>
<sequence>MQHIIPQVLDKVTGPHYLYRMTILQSISLLAPVMGAEITCQKLLPVIVTASKDRVPNIKFNVAKVLHSLVSIVDHSVVEETIKPCLVELSEDPDVDVREYVFGEVFALDAGDLELERLEDEGVESSGADGGGVLPRCEASGGRGLLVYGGNSPTNDRFGDIFFFA</sequence>
<dbReference type="InterPro" id="IPR011989">
    <property type="entry name" value="ARM-like"/>
</dbReference>
<keyword evidence="4" id="KW-1185">Reference proteome</keyword>
<organism evidence="3 4">
    <name type="scientific">Asparagus officinalis</name>
    <name type="common">Garden asparagus</name>
    <dbReference type="NCBI Taxonomy" id="4686"/>
    <lineage>
        <taxon>Eukaryota</taxon>
        <taxon>Viridiplantae</taxon>
        <taxon>Streptophyta</taxon>
        <taxon>Embryophyta</taxon>
        <taxon>Tracheophyta</taxon>
        <taxon>Spermatophyta</taxon>
        <taxon>Magnoliopsida</taxon>
        <taxon>Liliopsida</taxon>
        <taxon>Asparagales</taxon>
        <taxon>Asparagaceae</taxon>
        <taxon>Asparagoideae</taxon>
        <taxon>Asparagus</taxon>
    </lineage>
</organism>
<evidence type="ECO:0008006" key="5">
    <source>
        <dbReference type="Google" id="ProtNLM"/>
    </source>
</evidence>
<dbReference type="SUPFAM" id="SSF48371">
    <property type="entry name" value="ARM repeat"/>
    <property type="match status" value="1"/>
</dbReference>